<reference evidence="2 3" key="1">
    <citation type="submission" date="2020-04" db="EMBL/GenBank/DDBJ databases">
        <title>Enterovirga sp. isolate from soil.</title>
        <authorList>
            <person name="Chea S."/>
            <person name="Kim D.-U."/>
        </authorList>
    </citation>
    <scope>NUCLEOTIDE SEQUENCE [LARGE SCALE GENOMIC DNA]</scope>
    <source>
        <strain evidence="2 3">DB1703</strain>
    </source>
</reference>
<accession>A0A849I670</accession>
<evidence type="ECO:0000313" key="2">
    <source>
        <dbReference type="EMBL" id="NNM71899.1"/>
    </source>
</evidence>
<dbReference type="AlphaFoldDB" id="A0A849I670"/>
<evidence type="ECO:0000259" key="1">
    <source>
        <dbReference type="Pfam" id="PF03886"/>
    </source>
</evidence>
<dbReference type="InterPro" id="IPR005586">
    <property type="entry name" value="ABC_trans_aux"/>
</dbReference>
<gene>
    <name evidence="2" type="ORF">HJG44_05740</name>
</gene>
<organism evidence="2 3">
    <name type="scientific">Enterovirga aerilata</name>
    <dbReference type="NCBI Taxonomy" id="2730920"/>
    <lineage>
        <taxon>Bacteria</taxon>
        <taxon>Pseudomonadati</taxon>
        <taxon>Pseudomonadota</taxon>
        <taxon>Alphaproteobacteria</taxon>
        <taxon>Hyphomicrobiales</taxon>
        <taxon>Methylobacteriaceae</taxon>
        <taxon>Enterovirga</taxon>
    </lineage>
</organism>
<dbReference type="Gene3D" id="3.40.50.10610">
    <property type="entry name" value="ABC-type transport auxiliary lipoprotein component"/>
    <property type="match status" value="1"/>
</dbReference>
<proteinExistence type="predicted"/>
<dbReference type="EMBL" id="JABEPP010000002">
    <property type="protein sequence ID" value="NNM71899.1"/>
    <property type="molecule type" value="Genomic_DNA"/>
</dbReference>
<keyword evidence="3" id="KW-1185">Reference proteome</keyword>
<protein>
    <submittedName>
        <fullName evidence="2">ABC transporter</fullName>
    </submittedName>
</protein>
<sequence length="222" mass="22715">MPDQPTIPGHRPGLASAGLSAARAAAGALMLGLAACGSAPSTAFDLSAARGAARSGRIAGQLIVAEPTTVQAFEAERIVAKDQAGTVSLLGGGQWADRLPRLVQSRLIETLEGASRTRAVGRPGDGITGDNQLNTEIRAFNFDARTGEAVVEISAKLVDIRSGRVLNGRVFTARTPVGSANVAEVAPALDRSAGTVFASIARWLASGPQSLPQDPSLRVGSL</sequence>
<comment type="caution">
    <text evidence="2">The sequence shown here is derived from an EMBL/GenBank/DDBJ whole genome shotgun (WGS) entry which is preliminary data.</text>
</comment>
<evidence type="ECO:0000313" key="3">
    <source>
        <dbReference type="Proteomes" id="UP000564885"/>
    </source>
</evidence>
<dbReference type="SUPFAM" id="SSF159594">
    <property type="entry name" value="XCC0632-like"/>
    <property type="match status" value="1"/>
</dbReference>
<dbReference type="RefSeq" id="WP_171217426.1">
    <property type="nucleotide sequence ID" value="NZ_JABEPP010000002.1"/>
</dbReference>
<dbReference type="Pfam" id="PF03886">
    <property type="entry name" value="ABC_trans_aux"/>
    <property type="match status" value="1"/>
</dbReference>
<dbReference type="Proteomes" id="UP000564885">
    <property type="component" value="Unassembled WGS sequence"/>
</dbReference>
<name>A0A849I670_9HYPH</name>
<feature type="domain" description="ABC-type transport auxiliary lipoprotein component" evidence="1">
    <location>
        <begin position="45"/>
        <end position="201"/>
    </location>
</feature>